<comment type="caution">
    <text evidence="1">The sequence shown here is derived from an EMBL/GenBank/DDBJ whole genome shotgun (WGS) entry which is preliminary data.</text>
</comment>
<proteinExistence type="predicted"/>
<evidence type="ECO:0000313" key="1">
    <source>
        <dbReference type="EMBL" id="MFE8695967.1"/>
    </source>
</evidence>
<dbReference type="EMBL" id="JBIACJ010000003">
    <property type="protein sequence ID" value="MFE8695967.1"/>
    <property type="molecule type" value="Genomic_DNA"/>
</dbReference>
<name>A0ABW6JVR9_9BACI</name>
<reference evidence="1 2" key="1">
    <citation type="submission" date="2024-08" db="EMBL/GenBank/DDBJ databases">
        <title>Two novel Cytobacillus novel species.</title>
        <authorList>
            <person name="Liu G."/>
        </authorList>
    </citation>
    <scope>NUCLEOTIDE SEQUENCE [LARGE SCALE GENOMIC DNA]</scope>
    <source>
        <strain evidence="1 2">FJAT-53684</strain>
    </source>
</reference>
<organism evidence="1 2">
    <name type="scientific">Cytobacillus mangrovibacter</name>
    <dbReference type="NCBI Taxonomy" id="3299024"/>
    <lineage>
        <taxon>Bacteria</taxon>
        <taxon>Bacillati</taxon>
        <taxon>Bacillota</taxon>
        <taxon>Bacilli</taxon>
        <taxon>Bacillales</taxon>
        <taxon>Bacillaceae</taxon>
        <taxon>Cytobacillus</taxon>
    </lineage>
</organism>
<evidence type="ECO:0000313" key="2">
    <source>
        <dbReference type="Proteomes" id="UP001601058"/>
    </source>
</evidence>
<sequence>MTNSEALGYMLLACKELRIEKETVRKIRKSMYYQFDIKTEDEADEQGHDWYYTLEE</sequence>
<evidence type="ECO:0008006" key="3">
    <source>
        <dbReference type="Google" id="ProtNLM"/>
    </source>
</evidence>
<keyword evidence="2" id="KW-1185">Reference proteome</keyword>
<dbReference type="RefSeq" id="WP_389217080.1">
    <property type="nucleotide sequence ID" value="NZ_JBIACJ010000003.1"/>
</dbReference>
<dbReference type="Proteomes" id="UP001601058">
    <property type="component" value="Unassembled WGS sequence"/>
</dbReference>
<gene>
    <name evidence="1" type="ORF">ACFYKT_06345</name>
</gene>
<accession>A0ABW6JVR9</accession>
<protein>
    <recommendedName>
        <fullName evidence="3">MarR family transcriptional regulator</fullName>
    </recommendedName>
</protein>